<protein>
    <submittedName>
        <fullName evidence="2">DUF1318 domain-containing protein</fullName>
    </submittedName>
</protein>
<evidence type="ECO:0000313" key="2">
    <source>
        <dbReference type="EMBL" id="RJP26820.1"/>
    </source>
</evidence>
<organism evidence="2 3">
    <name type="scientific">Abyssobacteria bacterium (strain SURF_5)</name>
    <dbReference type="NCBI Taxonomy" id="2093360"/>
    <lineage>
        <taxon>Bacteria</taxon>
        <taxon>Pseudomonadati</taxon>
        <taxon>Candidatus Hydrogenedentota</taxon>
        <taxon>Candidatus Abyssobacteria</taxon>
    </lineage>
</organism>
<dbReference type="PROSITE" id="PS51257">
    <property type="entry name" value="PROKAR_LIPOPROTEIN"/>
    <property type="match status" value="1"/>
</dbReference>
<dbReference type="Pfam" id="PF07027">
    <property type="entry name" value="DUF1318"/>
    <property type="match status" value="1"/>
</dbReference>
<accession>A0A3A4PBQ2</accession>
<reference evidence="2 3" key="1">
    <citation type="journal article" date="2017" name="ISME J.">
        <title>Energy and carbon metabolisms in a deep terrestrial subsurface fluid microbial community.</title>
        <authorList>
            <person name="Momper L."/>
            <person name="Jungbluth S.P."/>
            <person name="Lee M.D."/>
            <person name="Amend J.P."/>
        </authorList>
    </citation>
    <scope>NUCLEOTIDE SEQUENCE [LARGE SCALE GENOMIC DNA]</scope>
    <source>
        <strain evidence="2">SURF_5</strain>
    </source>
</reference>
<name>A0A3A4PBQ2_ABYX5</name>
<keyword evidence="1" id="KW-1133">Transmembrane helix</keyword>
<dbReference type="AlphaFoldDB" id="A0A3A4PBQ2"/>
<keyword evidence="1" id="KW-0812">Transmembrane</keyword>
<feature type="transmembrane region" description="Helical" evidence="1">
    <location>
        <begin position="20"/>
        <end position="38"/>
    </location>
</feature>
<gene>
    <name evidence="2" type="ORF">C4520_00195</name>
</gene>
<dbReference type="Proteomes" id="UP000265882">
    <property type="component" value="Unassembled WGS sequence"/>
</dbReference>
<proteinExistence type="predicted"/>
<sequence>MNDENLKKGGNNMKHSLRLIVFLAVVLTLACVTVNVYFPAAEVQQAADRIVEDVYRDVPPSPQTAPPEQSMLRREFRRLFFQNQAFAQADINITTPNIRALRASLEKRFEELAPFYEKGAIGIGNNGLLSIRSLEGLSLQEKAEVNKLVKADNADRENLYSEIAKANELGPENVPEIRRLFANSWREKARKGWIIQNDKGEWVTKN</sequence>
<dbReference type="EMBL" id="QZKU01000003">
    <property type="protein sequence ID" value="RJP26820.1"/>
    <property type="molecule type" value="Genomic_DNA"/>
</dbReference>
<evidence type="ECO:0000313" key="3">
    <source>
        <dbReference type="Proteomes" id="UP000265882"/>
    </source>
</evidence>
<dbReference type="InterPro" id="IPR008309">
    <property type="entry name" value="YdbL"/>
</dbReference>
<evidence type="ECO:0000256" key="1">
    <source>
        <dbReference type="SAM" id="Phobius"/>
    </source>
</evidence>
<comment type="caution">
    <text evidence="2">The sequence shown here is derived from an EMBL/GenBank/DDBJ whole genome shotgun (WGS) entry which is preliminary data.</text>
</comment>
<keyword evidence="1" id="KW-0472">Membrane</keyword>